<dbReference type="Pfam" id="PF00535">
    <property type="entry name" value="Glycos_transf_2"/>
    <property type="match status" value="1"/>
</dbReference>
<evidence type="ECO:0000256" key="2">
    <source>
        <dbReference type="SAM" id="MobiDB-lite"/>
    </source>
</evidence>
<dbReference type="GO" id="GO:0016740">
    <property type="term" value="F:transferase activity"/>
    <property type="evidence" value="ECO:0007669"/>
    <property type="project" value="UniProtKB-KW"/>
</dbReference>
<dbReference type="InterPro" id="IPR001173">
    <property type="entry name" value="Glyco_trans_2-like"/>
</dbReference>
<protein>
    <submittedName>
        <fullName evidence="5">Glycosyltransferase involved in cell wall bisynthesis</fullName>
    </submittedName>
</protein>
<gene>
    <name evidence="5" type="ORF">SAMN04515671_3218</name>
</gene>
<evidence type="ECO:0000259" key="4">
    <source>
        <dbReference type="Pfam" id="PF00535"/>
    </source>
</evidence>
<organism evidence="5 6">
    <name type="scientific">Nakamurella panacisegetis</name>
    <dbReference type="NCBI Taxonomy" id="1090615"/>
    <lineage>
        <taxon>Bacteria</taxon>
        <taxon>Bacillati</taxon>
        <taxon>Actinomycetota</taxon>
        <taxon>Actinomycetes</taxon>
        <taxon>Nakamurellales</taxon>
        <taxon>Nakamurellaceae</taxon>
        <taxon>Nakamurella</taxon>
    </lineage>
</organism>
<dbReference type="InterPro" id="IPR029044">
    <property type="entry name" value="Nucleotide-diphossugar_trans"/>
</dbReference>
<feature type="domain" description="Glycosyltransferase 2-like" evidence="4">
    <location>
        <begin position="49"/>
        <end position="208"/>
    </location>
</feature>
<feature type="region of interest" description="Disordered" evidence="2">
    <location>
        <begin position="1"/>
        <end position="36"/>
    </location>
</feature>
<keyword evidence="3" id="KW-0812">Transmembrane</keyword>
<keyword evidence="3" id="KW-1133">Transmembrane helix</keyword>
<evidence type="ECO:0000256" key="1">
    <source>
        <dbReference type="ARBA" id="ARBA00006739"/>
    </source>
</evidence>
<evidence type="ECO:0000313" key="6">
    <source>
        <dbReference type="Proteomes" id="UP000198741"/>
    </source>
</evidence>
<dbReference type="STRING" id="1090615.SAMN04515671_3218"/>
<dbReference type="CDD" id="cd04179">
    <property type="entry name" value="DPM_DPG-synthase_like"/>
    <property type="match status" value="1"/>
</dbReference>
<accession>A0A1H0QT12</accession>
<evidence type="ECO:0000256" key="3">
    <source>
        <dbReference type="SAM" id="Phobius"/>
    </source>
</evidence>
<dbReference type="Gene3D" id="3.90.550.10">
    <property type="entry name" value="Spore Coat Polysaccharide Biosynthesis Protein SpsA, Chain A"/>
    <property type="match status" value="1"/>
</dbReference>
<keyword evidence="6" id="KW-1185">Reference proteome</keyword>
<comment type="similarity">
    <text evidence="1">Belongs to the glycosyltransferase 2 family.</text>
</comment>
<dbReference type="Proteomes" id="UP000198741">
    <property type="component" value="Chromosome I"/>
</dbReference>
<keyword evidence="5" id="KW-0808">Transferase</keyword>
<dbReference type="AlphaFoldDB" id="A0A1H0QT12"/>
<dbReference type="EMBL" id="LT629710">
    <property type="protein sequence ID" value="SDP19818.1"/>
    <property type="molecule type" value="Genomic_DNA"/>
</dbReference>
<dbReference type="SUPFAM" id="SSF53448">
    <property type="entry name" value="Nucleotide-diphospho-sugar transferases"/>
    <property type="match status" value="1"/>
</dbReference>
<feature type="transmembrane region" description="Helical" evidence="3">
    <location>
        <begin position="275"/>
        <end position="297"/>
    </location>
</feature>
<sequence>MSATDSQPIAGTVWSPDLMAHPAPGTVPPALTDPAPAAGGRPGIRLVVQVPCLNEEETLGLVLSTIPKEIPGVAEIIVLIIDDGSSDRTVEVAKSYGVTHFVRHARNRGLGRSFHDGVQRALELGADIVVNTDGDNQYPQERIGDLVQPILRGEADIVIADRQVHLVEHFSKLKVQLQKFGSGVVNRAAGTKLPDAASGFRAYSRDSLMLLNTITRFSYCMETIIQAGNKKLKIASVPVRTNPKTRESRLFGSMREHMMKSAGAIIRSYIMYKPYAIFSFFAAIFGALGLFFFARYAVLQLLGDGGSHVQSILVGAVSLIVGTLSIMIGITADLIRTNRMLIEDTLEHTKKMRFGRGSEYTSLTDAQVELLASGSVVDR</sequence>
<reference evidence="5 6" key="1">
    <citation type="submission" date="2016-10" db="EMBL/GenBank/DDBJ databases">
        <authorList>
            <person name="de Groot N.N."/>
        </authorList>
    </citation>
    <scope>NUCLEOTIDE SEQUENCE [LARGE SCALE GENOMIC DNA]</scope>
    <source>
        <strain evidence="6">P4-7,KCTC 19426,CECT 7604</strain>
    </source>
</reference>
<keyword evidence="3" id="KW-0472">Membrane</keyword>
<name>A0A1H0QT12_9ACTN</name>
<evidence type="ECO:0000313" key="5">
    <source>
        <dbReference type="EMBL" id="SDP19818.1"/>
    </source>
</evidence>
<proteinExistence type="inferred from homology"/>
<dbReference type="PANTHER" id="PTHR48090">
    <property type="entry name" value="UNDECAPRENYL-PHOSPHATE 4-DEOXY-4-FORMAMIDO-L-ARABINOSE TRANSFERASE-RELATED"/>
    <property type="match status" value="1"/>
</dbReference>
<dbReference type="InterPro" id="IPR050256">
    <property type="entry name" value="Glycosyltransferase_2"/>
</dbReference>
<feature type="transmembrane region" description="Helical" evidence="3">
    <location>
        <begin position="309"/>
        <end position="330"/>
    </location>
</feature>
<dbReference type="PANTHER" id="PTHR48090:SF6">
    <property type="entry name" value="SLR5056 PROTEIN"/>
    <property type="match status" value="1"/>
</dbReference>